<dbReference type="EMBL" id="BGZK01000279">
    <property type="protein sequence ID" value="GBP33803.1"/>
    <property type="molecule type" value="Genomic_DNA"/>
</dbReference>
<dbReference type="AlphaFoldDB" id="A0A4C1V4Q9"/>
<protein>
    <submittedName>
        <fullName evidence="1">Uncharacterized protein</fullName>
    </submittedName>
</protein>
<evidence type="ECO:0000313" key="2">
    <source>
        <dbReference type="Proteomes" id="UP000299102"/>
    </source>
</evidence>
<comment type="caution">
    <text evidence="1">The sequence shown here is derived from an EMBL/GenBank/DDBJ whole genome shotgun (WGS) entry which is preliminary data.</text>
</comment>
<organism evidence="1 2">
    <name type="scientific">Eumeta variegata</name>
    <name type="common">Bagworm moth</name>
    <name type="synonym">Eumeta japonica</name>
    <dbReference type="NCBI Taxonomy" id="151549"/>
    <lineage>
        <taxon>Eukaryota</taxon>
        <taxon>Metazoa</taxon>
        <taxon>Ecdysozoa</taxon>
        <taxon>Arthropoda</taxon>
        <taxon>Hexapoda</taxon>
        <taxon>Insecta</taxon>
        <taxon>Pterygota</taxon>
        <taxon>Neoptera</taxon>
        <taxon>Endopterygota</taxon>
        <taxon>Lepidoptera</taxon>
        <taxon>Glossata</taxon>
        <taxon>Ditrysia</taxon>
        <taxon>Tineoidea</taxon>
        <taxon>Psychidae</taxon>
        <taxon>Oiketicinae</taxon>
        <taxon>Eumeta</taxon>
    </lineage>
</organism>
<keyword evidence="2" id="KW-1185">Reference proteome</keyword>
<dbReference type="Proteomes" id="UP000299102">
    <property type="component" value="Unassembled WGS sequence"/>
</dbReference>
<name>A0A4C1V4Q9_EUMVA</name>
<evidence type="ECO:0000313" key="1">
    <source>
        <dbReference type="EMBL" id="GBP33803.1"/>
    </source>
</evidence>
<reference evidence="1 2" key="1">
    <citation type="journal article" date="2019" name="Commun. Biol.">
        <title>The bagworm genome reveals a unique fibroin gene that provides high tensile strength.</title>
        <authorList>
            <person name="Kono N."/>
            <person name="Nakamura H."/>
            <person name="Ohtoshi R."/>
            <person name="Tomita M."/>
            <person name="Numata K."/>
            <person name="Arakawa K."/>
        </authorList>
    </citation>
    <scope>NUCLEOTIDE SEQUENCE [LARGE SCALE GENOMIC DNA]</scope>
</reference>
<sequence length="82" mass="8581">MRAGVACSSSITPQPPSIVTLSSPLDQPFFYQYPNPNQETGNALVILLESLSDGSDAGLPLDNATKKLLIQSQSGFTESPAG</sequence>
<proteinExistence type="predicted"/>
<gene>
    <name evidence="1" type="ORF">EVAR_25404_1</name>
</gene>
<accession>A0A4C1V4Q9</accession>